<keyword evidence="1" id="KW-0812">Transmembrane</keyword>
<feature type="transmembrane region" description="Helical" evidence="1">
    <location>
        <begin position="49"/>
        <end position="66"/>
    </location>
</feature>
<organism evidence="2 3">
    <name type="scientific">Stegodyphus mimosarum</name>
    <name type="common">African social velvet spider</name>
    <dbReference type="NCBI Taxonomy" id="407821"/>
    <lineage>
        <taxon>Eukaryota</taxon>
        <taxon>Metazoa</taxon>
        <taxon>Ecdysozoa</taxon>
        <taxon>Arthropoda</taxon>
        <taxon>Chelicerata</taxon>
        <taxon>Arachnida</taxon>
        <taxon>Araneae</taxon>
        <taxon>Araneomorphae</taxon>
        <taxon>Entelegynae</taxon>
        <taxon>Eresoidea</taxon>
        <taxon>Eresidae</taxon>
        <taxon>Stegodyphus</taxon>
    </lineage>
</organism>
<accession>A0A087U1H4</accession>
<protein>
    <submittedName>
        <fullName evidence="2">Uncharacterized protein</fullName>
    </submittedName>
</protein>
<sequence length="67" mass="7857">CIIHLRVVQQDRLSQAERHFIILLSSCNRITPIKILISKTSRFAQCHERIVVIFSPLSLLYLHIYIV</sequence>
<dbReference type="EMBL" id="KK117706">
    <property type="protein sequence ID" value="KFM71213.1"/>
    <property type="molecule type" value="Genomic_DNA"/>
</dbReference>
<reference evidence="2 3" key="1">
    <citation type="submission" date="2013-11" db="EMBL/GenBank/DDBJ databases">
        <title>Genome sequencing of Stegodyphus mimosarum.</title>
        <authorList>
            <person name="Bechsgaard J."/>
        </authorList>
    </citation>
    <scope>NUCLEOTIDE SEQUENCE [LARGE SCALE GENOMIC DNA]</scope>
</reference>
<keyword evidence="1" id="KW-1133">Transmembrane helix</keyword>
<feature type="non-terminal residue" evidence="2">
    <location>
        <position position="1"/>
    </location>
</feature>
<proteinExistence type="predicted"/>
<name>A0A087U1H4_STEMI</name>
<dbReference type="Proteomes" id="UP000054359">
    <property type="component" value="Unassembled WGS sequence"/>
</dbReference>
<keyword evidence="1" id="KW-0472">Membrane</keyword>
<evidence type="ECO:0000313" key="3">
    <source>
        <dbReference type="Proteomes" id="UP000054359"/>
    </source>
</evidence>
<feature type="non-terminal residue" evidence="2">
    <location>
        <position position="67"/>
    </location>
</feature>
<keyword evidence="3" id="KW-1185">Reference proteome</keyword>
<evidence type="ECO:0000256" key="1">
    <source>
        <dbReference type="SAM" id="Phobius"/>
    </source>
</evidence>
<evidence type="ECO:0000313" key="2">
    <source>
        <dbReference type="EMBL" id="KFM71213.1"/>
    </source>
</evidence>
<gene>
    <name evidence="2" type="ORF">X975_24321</name>
</gene>
<dbReference type="AlphaFoldDB" id="A0A087U1H4"/>